<accession>A0A843XFV2</accession>
<dbReference type="AlphaFoldDB" id="A0A843XFV2"/>
<sequence length="92" mass="9736">MVGVQGLLKLGSEMLVRTAVRWRQCAGAEATDPVRNWAIRAQQPCEAEEGADGVNGVWRCGADGSGGRRGVSSCAEVAVGRAEVAILVLLRW</sequence>
<dbReference type="Proteomes" id="UP000652761">
    <property type="component" value="Unassembled WGS sequence"/>
</dbReference>
<protein>
    <submittedName>
        <fullName evidence="1">Uncharacterized protein</fullName>
    </submittedName>
</protein>
<comment type="caution">
    <text evidence="1">The sequence shown here is derived from an EMBL/GenBank/DDBJ whole genome shotgun (WGS) entry which is preliminary data.</text>
</comment>
<name>A0A843XFV2_COLES</name>
<evidence type="ECO:0000313" key="2">
    <source>
        <dbReference type="Proteomes" id="UP000652761"/>
    </source>
</evidence>
<gene>
    <name evidence="1" type="ORF">Taro_051071</name>
</gene>
<proteinExistence type="predicted"/>
<organism evidence="1 2">
    <name type="scientific">Colocasia esculenta</name>
    <name type="common">Wild taro</name>
    <name type="synonym">Arum esculentum</name>
    <dbReference type="NCBI Taxonomy" id="4460"/>
    <lineage>
        <taxon>Eukaryota</taxon>
        <taxon>Viridiplantae</taxon>
        <taxon>Streptophyta</taxon>
        <taxon>Embryophyta</taxon>
        <taxon>Tracheophyta</taxon>
        <taxon>Spermatophyta</taxon>
        <taxon>Magnoliopsida</taxon>
        <taxon>Liliopsida</taxon>
        <taxon>Araceae</taxon>
        <taxon>Aroideae</taxon>
        <taxon>Colocasieae</taxon>
        <taxon>Colocasia</taxon>
    </lineage>
</organism>
<dbReference type="EMBL" id="NMUH01007955">
    <property type="protein sequence ID" value="MQM18085.1"/>
    <property type="molecule type" value="Genomic_DNA"/>
</dbReference>
<reference evidence="1" key="1">
    <citation type="submission" date="2017-07" db="EMBL/GenBank/DDBJ databases">
        <title>Taro Niue Genome Assembly and Annotation.</title>
        <authorList>
            <person name="Atibalentja N."/>
            <person name="Keating K."/>
            <person name="Fields C.J."/>
        </authorList>
    </citation>
    <scope>NUCLEOTIDE SEQUENCE</scope>
    <source>
        <strain evidence="1">Niue_2</strain>
        <tissue evidence="1">Leaf</tissue>
    </source>
</reference>
<evidence type="ECO:0000313" key="1">
    <source>
        <dbReference type="EMBL" id="MQM18085.1"/>
    </source>
</evidence>
<keyword evidence="2" id="KW-1185">Reference proteome</keyword>